<reference evidence="2" key="1">
    <citation type="submission" date="2022-10" db="EMBL/GenBank/DDBJ databases">
        <title>Chitinophaga sp. nov., isolated from soil.</title>
        <authorList>
            <person name="Jeon C.O."/>
        </authorList>
    </citation>
    <scope>NUCLEOTIDE SEQUENCE</scope>
    <source>
        <strain evidence="2">R8</strain>
    </source>
</reference>
<dbReference type="InterPro" id="IPR032299">
    <property type="entry name" value="DUF4843"/>
</dbReference>
<feature type="chain" id="PRO_5046919341" evidence="1">
    <location>
        <begin position="18"/>
        <end position="251"/>
    </location>
</feature>
<evidence type="ECO:0000313" key="2">
    <source>
        <dbReference type="EMBL" id="UYQ94503.1"/>
    </source>
</evidence>
<proteinExistence type="predicted"/>
<name>A0ABY6J4A6_9BACT</name>
<sequence>MKLLRLYIFLSVGLLSACNQSDLLTFKSSNDIYFNFFVTTVQRDSLNVNFSLVKDVADTFFIPVQVLGKGAPQVRPYTLQVNQQLTTAEAGKHYVILSPADSLAIRANGVDGGFNIIINRPADLREKAFELVLDLVPNEHFTTNMKVFNYAVNPAVKATQWKVKIEDILYRPFAWDASEAYAGTYSRAKLELMIATQSLSLSQFYNSPLYSSTQLNNFSVTMQRYLNAQRAAGNTIYDTDGSVMVMGPAAQ</sequence>
<dbReference type="EMBL" id="CP107006">
    <property type="protein sequence ID" value="UYQ94503.1"/>
    <property type="molecule type" value="Genomic_DNA"/>
</dbReference>
<dbReference type="Proteomes" id="UP001162741">
    <property type="component" value="Chromosome"/>
</dbReference>
<organism evidence="2 3">
    <name type="scientific">Chitinophaga horti</name>
    <dbReference type="NCBI Taxonomy" id="2920382"/>
    <lineage>
        <taxon>Bacteria</taxon>
        <taxon>Pseudomonadati</taxon>
        <taxon>Bacteroidota</taxon>
        <taxon>Chitinophagia</taxon>
        <taxon>Chitinophagales</taxon>
        <taxon>Chitinophagaceae</taxon>
        <taxon>Chitinophaga</taxon>
    </lineage>
</organism>
<dbReference type="Pfam" id="PF16132">
    <property type="entry name" value="DUF4843"/>
    <property type="match status" value="1"/>
</dbReference>
<gene>
    <name evidence="2" type="ORF">MKQ68_05290</name>
</gene>
<evidence type="ECO:0000256" key="1">
    <source>
        <dbReference type="SAM" id="SignalP"/>
    </source>
</evidence>
<evidence type="ECO:0000313" key="3">
    <source>
        <dbReference type="Proteomes" id="UP001162741"/>
    </source>
</evidence>
<protein>
    <submittedName>
        <fullName evidence="2">DUF4843 domain-containing protein</fullName>
    </submittedName>
</protein>
<dbReference type="RefSeq" id="WP_264282384.1">
    <property type="nucleotide sequence ID" value="NZ_CP107006.1"/>
</dbReference>
<keyword evidence="1" id="KW-0732">Signal</keyword>
<feature type="signal peptide" evidence="1">
    <location>
        <begin position="1"/>
        <end position="17"/>
    </location>
</feature>
<dbReference type="PROSITE" id="PS51257">
    <property type="entry name" value="PROKAR_LIPOPROTEIN"/>
    <property type="match status" value="1"/>
</dbReference>
<keyword evidence="3" id="KW-1185">Reference proteome</keyword>
<accession>A0ABY6J4A6</accession>